<dbReference type="GO" id="GO:0051087">
    <property type="term" value="F:protein-folding chaperone binding"/>
    <property type="evidence" value="ECO:0007669"/>
    <property type="project" value="TreeGrafter"/>
</dbReference>
<comment type="similarity">
    <text evidence="1 3 4">Belongs to the GroES chaperonin family.</text>
</comment>
<dbReference type="GO" id="GO:0005524">
    <property type="term" value="F:ATP binding"/>
    <property type="evidence" value="ECO:0007669"/>
    <property type="project" value="InterPro"/>
</dbReference>
<dbReference type="PANTHER" id="PTHR10772">
    <property type="entry name" value="10 KDA HEAT SHOCK PROTEIN"/>
    <property type="match status" value="1"/>
</dbReference>
<dbReference type="InterPro" id="IPR011032">
    <property type="entry name" value="GroES-like_sf"/>
</dbReference>
<dbReference type="Pfam" id="PF00166">
    <property type="entry name" value="Cpn10"/>
    <property type="match status" value="1"/>
</dbReference>
<dbReference type="SUPFAM" id="SSF50129">
    <property type="entry name" value="GroES-like"/>
    <property type="match status" value="1"/>
</dbReference>
<evidence type="ECO:0000256" key="4">
    <source>
        <dbReference type="RuleBase" id="RU000535"/>
    </source>
</evidence>
<evidence type="ECO:0000256" key="3">
    <source>
        <dbReference type="HAMAP-Rule" id="MF_00580"/>
    </source>
</evidence>
<keyword evidence="3" id="KW-0963">Cytoplasm</keyword>
<dbReference type="GO" id="GO:0044183">
    <property type="term" value="F:protein folding chaperone"/>
    <property type="evidence" value="ECO:0007669"/>
    <property type="project" value="InterPro"/>
</dbReference>
<dbReference type="FunFam" id="2.30.33.40:FF:000001">
    <property type="entry name" value="10 kDa chaperonin"/>
    <property type="match status" value="1"/>
</dbReference>
<keyword evidence="2 3" id="KW-0143">Chaperone</keyword>
<dbReference type="NCBIfam" id="NF001533">
    <property type="entry name" value="PRK00364.2-4"/>
    <property type="match status" value="1"/>
</dbReference>
<dbReference type="PROSITE" id="PS00681">
    <property type="entry name" value="CHAPERONINS_CPN10"/>
    <property type="match status" value="1"/>
</dbReference>
<evidence type="ECO:0000256" key="2">
    <source>
        <dbReference type="ARBA" id="ARBA00023186"/>
    </source>
</evidence>
<dbReference type="GO" id="GO:0046872">
    <property type="term" value="F:metal ion binding"/>
    <property type="evidence" value="ECO:0007669"/>
    <property type="project" value="TreeGrafter"/>
</dbReference>
<dbReference type="NCBIfam" id="NF001530">
    <property type="entry name" value="PRK00364.1-6"/>
    <property type="match status" value="1"/>
</dbReference>
<dbReference type="RefSeq" id="WP_057899961.1">
    <property type="nucleotide sequence ID" value="NZ_CP080764.1"/>
</dbReference>
<evidence type="ECO:0000313" key="7">
    <source>
        <dbReference type="Proteomes" id="UP000198956"/>
    </source>
</evidence>
<gene>
    <name evidence="3 5" type="primary">groES</name>
    <name evidence="3" type="synonym">groS</name>
    <name evidence="5" type="ORF">K3F53_02505</name>
    <name evidence="6" type="ORF">SAMN04489735_101720</name>
</gene>
<evidence type="ECO:0000313" key="8">
    <source>
        <dbReference type="Proteomes" id="UP000826616"/>
    </source>
</evidence>
<evidence type="ECO:0000313" key="6">
    <source>
        <dbReference type="EMBL" id="SDH22623.1"/>
    </source>
</evidence>
<dbReference type="Gene3D" id="2.30.33.40">
    <property type="entry name" value="GroES chaperonin"/>
    <property type="match status" value="1"/>
</dbReference>
<accession>A0A1G8AP22</accession>
<dbReference type="InterPro" id="IPR018369">
    <property type="entry name" value="Chaprnonin_Cpn10_CS"/>
</dbReference>
<dbReference type="PANTHER" id="PTHR10772:SF58">
    <property type="entry name" value="CO-CHAPERONIN GROES"/>
    <property type="match status" value="1"/>
</dbReference>
<keyword evidence="8" id="KW-1185">Reference proteome</keyword>
<dbReference type="EMBL" id="CP080764">
    <property type="protein sequence ID" value="QYY43186.1"/>
    <property type="molecule type" value="Genomic_DNA"/>
</dbReference>
<reference evidence="5 8" key="2">
    <citation type="submission" date="2021-08" db="EMBL/GenBank/DDBJ databases">
        <title>Complete genome sequence of the strain Aneurinibacillus thermoaerophilus CCM 8960.</title>
        <authorList>
            <person name="Musilova J."/>
            <person name="Kourilova X."/>
            <person name="Pernicova I."/>
            <person name="Bezdicek M."/>
            <person name="Lengerova M."/>
            <person name="Obruca S."/>
            <person name="Sedlar K."/>
        </authorList>
    </citation>
    <scope>NUCLEOTIDE SEQUENCE [LARGE SCALE GENOMIC DNA]</scope>
    <source>
        <strain evidence="5 8">CCM 8960</strain>
    </source>
</reference>
<dbReference type="InterPro" id="IPR037124">
    <property type="entry name" value="Chaperonin_GroES_sf"/>
</dbReference>
<name>A0A1G8AP22_ANETH</name>
<dbReference type="InterPro" id="IPR020818">
    <property type="entry name" value="Chaperonin_GroES"/>
</dbReference>
<comment type="function">
    <text evidence="3 4">Together with the chaperonin GroEL, plays an essential role in assisting protein folding. The GroEL-GroES system forms a nano-cage that allows encapsulation of the non-native substrate proteins and provides a physical environment optimized to promote and accelerate protein folding. GroES binds to the apical surface of the GroEL ring, thereby capping the opening of the GroEL channel.</text>
</comment>
<dbReference type="CDD" id="cd00320">
    <property type="entry name" value="cpn10"/>
    <property type="match status" value="1"/>
</dbReference>
<comment type="subunit">
    <text evidence="3">Heptamer of 7 subunits arranged in a ring. Interacts with the chaperonin GroEL.</text>
</comment>
<dbReference type="GO" id="GO:0051082">
    <property type="term" value="F:unfolded protein binding"/>
    <property type="evidence" value="ECO:0007669"/>
    <property type="project" value="TreeGrafter"/>
</dbReference>
<protein>
    <recommendedName>
        <fullName evidence="3">Co-chaperonin GroES</fullName>
    </recommendedName>
    <alternativeName>
        <fullName evidence="3">10 kDa chaperonin</fullName>
    </alternativeName>
    <alternativeName>
        <fullName evidence="3">Chaperonin-10</fullName>
        <shortName evidence="3">Cpn10</shortName>
    </alternativeName>
</protein>
<dbReference type="GeneID" id="97140231"/>
<dbReference type="PRINTS" id="PR00297">
    <property type="entry name" value="CHAPERONIN10"/>
</dbReference>
<dbReference type="Proteomes" id="UP000826616">
    <property type="component" value="Chromosome"/>
</dbReference>
<reference evidence="6 7" key="1">
    <citation type="submission" date="2016-10" db="EMBL/GenBank/DDBJ databases">
        <authorList>
            <person name="de Groot N.N."/>
        </authorList>
    </citation>
    <scope>NUCLEOTIDE SEQUENCE [LARGE SCALE GENOMIC DNA]</scope>
    <source>
        <strain evidence="6 7">L 420-91</strain>
    </source>
</reference>
<dbReference type="SMART" id="SM00883">
    <property type="entry name" value="Cpn10"/>
    <property type="match status" value="1"/>
</dbReference>
<dbReference type="HAMAP" id="MF_00580">
    <property type="entry name" value="CH10"/>
    <property type="match status" value="1"/>
</dbReference>
<evidence type="ECO:0000256" key="1">
    <source>
        <dbReference type="ARBA" id="ARBA00006975"/>
    </source>
</evidence>
<proteinExistence type="inferred from homology"/>
<organism evidence="6 7">
    <name type="scientific">Aneurinibacillus thermoaerophilus</name>
    <dbReference type="NCBI Taxonomy" id="143495"/>
    <lineage>
        <taxon>Bacteria</taxon>
        <taxon>Bacillati</taxon>
        <taxon>Bacillota</taxon>
        <taxon>Bacilli</taxon>
        <taxon>Bacillales</taxon>
        <taxon>Paenibacillaceae</taxon>
        <taxon>Aneurinibacillus group</taxon>
        <taxon>Aneurinibacillus</taxon>
    </lineage>
</organism>
<dbReference type="GO" id="GO:0005737">
    <property type="term" value="C:cytoplasm"/>
    <property type="evidence" value="ECO:0007669"/>
    <property type="project" value="UniProtKB-SubCell"/>
</dbReference>
<dbReference type="EMBL" id="FNDE01000017">
    <property type="protein sequence ID" value="SDH22623.1"/>
    <property type="molecule type" value="Genomic_DNA"/>
</dbReference>
<evidence type="ECO:0000313" key="5">
    <source>
        <dbReference type="EMBL" id="QYY43186.1"/>
    </source>
</evidence>
<dbReference type="OrthoDB" id="9806791at2"/>
<dbReference type="NCBIfam" id="NF001531">
    <property type="entry name" value="PRK00364.2-2"/>
    <property type="match status" value="1"/>
</dbReference>
<dbReference type="AlphaFoldDB" id="A0A1G8AP22"/>
<dbReference type="NCBIfam" id="NF001534">
    <property type="entry name" value="PRK00364.2-5"/>
    <property type="match status" value="1"/>
</dbReference>
<dbReference type="Proteomes" id="UP000198956">
    <property type="component" value="Unassembled WGS sequence"/>
</dbReference>
<comment type="subcellular location">
    <subcellularLocation>
        <location evidence="3">Cytoplasm</location>
    </subcellularLocation>
</comment>
<sequence>MLKPLGDRVIVEPIAKEETTASGIVLPETAKEKPQEGKIIAVGNGRYENGERVALEVKEGDRVIYSKYAGTEVKYGDKELLIMRESDILAIVE</sequence>